<comment type="caution">
    <text evidence="1">The sequence shown here is derived from an EMBL/GenBank/DDBJ whole genome shotgun (WGS) entry which is preliminary data.</text>
</comment>
<sequence>MAQSQPSRGASKALVRMTLTTSIISAEERPMPEEGPRAALATFLSSVSAAQGSAPSQTRAYDTLPVVPSSVASAVSIKSSSSTAGAPLYAFGQSSRAGALHTHKREPPLPHSLKSAWTRGPALLSPLLCLHKKRLAAAAVNLRPPRGVRAGQEDLVPVLTGAKT</sequence>
<dbReference type="AlphaFoldDB" id="A0A9P3HM22"/>
<name>A0A9P3HM22_9FUNG</name>
<evidence type="ECO:0000313" key="2">
    <source>
        <dbReference type="Proteomes" id="UP000827284"/>
    </source>
</evidence>
<evidence type="ECO:0000313" key="1">
    <source>
        <dbReference type="EMBL" id="GJJ79275.1"/>
    </source>
</evidence>
<dbReference type="EMBL" id="BQFW01000018">
    <property type="protein sequence ID" value="GJJ79275.1"/>
    <property type="molecule type" value="Genomic_DNA"/>
</dbReference>
<accession>A0A9P3HM22</accession>
<keyword evidence="2" id="KW-1185">Reference proteome</keyword>
<organism evidence="1 2">
    <name type="scientific">Entomortierella parvispora</name>
    <dbReference type="NCBI Taxonomy" id="205924"/>
    <lineage>
        <taxon>Eukaryota</taxon>
        <taxon>Fungi</taxon>
        <taxon>Fungi incertae sedis</taxon>
        <taxon>Mucoromycota</taxon>
        <taxon>Mortierellomycotina</taxon>
        <taxon>Mortierellomycetes</taxon>
        <taxon>Mortierellales</taxon>
        <taxon>Mortierellaceae</taxon>
        <taxon>Entomortierella</taxon>
    </lineage>
</organism>
<gene>
    <name evidence="1" type="ORF">EMPS_11636</name>
</gene>
<dbReference type="Proteomes" id="UP000827284">
    <property type="component" value="Unassembled WGS sequence"/>
</dbReference>
<reference evidence="1" key="1">
    <citation type="submission" date="2021-11" db="EMBL/GenBank/DDBJ databases">
        <authorList>
            <person name="Herlambang A."/>
            <person name="Guo Y."/>
            <person name="Takashima Y."/>
            <person name="Nishizawa T."/>
        </authorList>
    </citation>
    <scope>NUCLEOTIDE SEQUENCE</scope>
    <source>
        <strain evidence="1">E1425</strain>
    </source>
</reference>
<proteinExistence type="predicted"/>
<reference evidence="1" key="2">
    <citation type="journal article" date="2022" name="Microbiol. Resour. Announc.">
        <title>Whole-Genome Sequence of Entomortierella parvispora E1425, a Mucoromycotan Fungus Associated with Burkholderiaceae-Related Endosymbiotic Bacteria.</title>
        <authorList>
            <person name="Herlambang A."/>
            <person name="Guo Y."/>
            <person name="Takashima Y."/>
            <person name="Narisawa K."/>
            <person name="Ohta H."/>
            <person name="Nishizawa T."/>
        </authorList>
    </citation>
    <scope>NUCLEOTIDE SEQUENCE</scope>
    <source>
        <strain evidence="1">E1425</strain>
    </source>
</reference>
<protein>
    <submittedName>
        <fullName evidence="1">Uncharacterized protein</fullName>
    </submittedName>
</protein>